<dbReference type="PANTHER" id="PTHR35400:SF3">
    <property type="entry name" value="SLL1072 PROTEIN"/>
    <property type="match status" value="1"/>
</dbReference>
<keyword evidence="3" id="KW-0540">Nuclease</keyword>
<dbReference type="EMBL" id="WBVM01000002">
    <property type="protein sequence ID" value="KAB2809568.1"/>
    <property type="molecule type" value="Genomic_DNA"/>
</dbReference>
<sequence>MASLDLISGPSWKEVDVSAALLGEESVETLERIPMSYEDYLALPERPRHEWVDGVVVVTGAPTGPHQQAARRLANAVEAAWPDRYVVEAAAIKLPRNRERVPDVAVFEAEPDDWPATQVPLVVAEVLSRSTRSEDLLRKGPEFAEGGIAHYWVVDVDARTIEVHDNVDGRWQLVVVMDDAHPVAEVDVAGRARCPSTSATSCADPASVADHPRPPADLEQHRPLRRADGGLGGRLRQHHFADLLEPAGPEAVRRQPQPVRRQRVHPVAAHGGAAVHRLEHLLRRVGDRDPAADVEVDAGVGAVVVERVVAALVLEDVLVDVDGVVPVDLLAGVEADEGVAGGDDRVRLADDGAGAGVVPDDVAVGGEPEDVRGGVGAAGVGGDDQVAVVGGDQLEVEVGALVVDPGRGGAVEAVDAGRADAVQDAVDPGHAPQRRLGGVCRRGGAAGLGGGPRGARARLVVGAGGDRDGQGEDGERGDEAGGHACFPPPEARLGNLLR</sequence>
<dbReference type="InterPro" id="IPR011335">
    <property type="entry name" value="Restrct_endonuc-II-like"/>
</dbReference>
<feature type="region of interest" description="Disordered" evidence="1">
    <location>
        <begin position="462"/>
        <end position="498"/>
    </location>
</feature>
<evidence type="ECO:0000313" key="3">
    <source>
        <dbReference type="EMBL" id="KAB2809568.1"/>
    </source>
</evidence>
<reference evidence="3 4" key="1">
    <citation type="submission" date="2019-09" db="EMBL/GenBank/DDBJ databases">
        <title>Pimelobacter sp. isolated from Paulinella.</title>
        <authorList>
            <person name="Jeong S.E."/>
        </authorList>
    </citation>
    <scope>NUCLEOTIDE SEQUENCE [LARGE SCALE GENOMIC DNA]</scope>
    <source>
        <strain evidence="3 4">Pch-N</strain>
    </source>
</reference>
<name>A0A7J5DW61_NOCSI</name>
<keyword evidence="3" id="KW-0378">Hydrolase</keyword>
<protein>
    <submittedName>
        <fullName evidence="3">Uma2 family endonuclease</fullName>
    </submittedName>
</protein>
<dbReference type="PANTHER" id="PTHR35400">
    <property type="entry name" value="SLR1083 PROTEIN"/>
    <property type="match status" value="1"/>
</dbReference>
<feature type="compositionally biased region" description="Basic and acidic residues" evidence="1">
    <location>
        <begin position="210"/>
        <end position="220"/>
    </location>
</feature>
<dbReference type="InterPro" id="IPR012296">
    <property type="entry name" value="Nuclease_put_TT1808"/>
</dbReference>
<proteinExistence type="predicted"/>
<dbReference type="Pfam" id="PF05685">
    <property type="entry name" value="Uma2"/>
    <property type="match status" value="1"/>
</dbReference>
<evidence type="ECO:0000313" key="4">
    <source>
        <dbReference type="Proteomes" id="UP000449906"/>
    </source>
</evidence>
<feature type="region of interest" description="Disordered" evidence="1">
    <location>
        <begin position="195"/>
        <end position="220"/>
    </location>
</feature>
<feature type="compositionally biased region" description="Basic and acidic residues" evidence="1">
    <location>
        <begin position="465"/>
        <end position="481"/>
    </location>
</feature>
<dbReference type="InterPro" id="IPR008538">
    <property type="entry name" value="Uma2"/>
</dbReference>
<dbReference type="GO" id="GO:0004519">
    <property type="term" value="F:endonuclease activity"/>
    <property type="evidence" value="ECO:0007669"/>
    <property type="project" value="UniProtKB-KW"/>
</dbReference>
<dbReference type="SUPFAM" id="SSF52980">
    <property type="entry name" value="Restriction endonuclease-like"/>
    <property type="match status" value="1"/>
</dbReference>
<dbReference type="Gene3D" id="3.90.1570.10">
    <property type="entry name" value="tt1808, chain A"/>
    <property type="match status" value="1"/>
</dbReference>
<dbReference type="CDD" id="cd06260">
    <property type="entry name" value="DUF820-like"/>
    <property type="match status" value="1"/>
</dbReference>
<gene>
    <name evidence="3" type="ORF">F9L07_21415</name>
</gene>
<keyword evidence="3" id="KW-0255">Endonuclease</keyword>
<feature type="domain" description="Putative restriction endonuclease" evidence="2">
    <location>
        <begin position="38"/>
        <end position="180"/>
    </location>
</feature>
<accession>A0A7J5DW61</accession>
<organism evidence="3 4">
    <name type="scientific">Nocardioides simplex</name>
    <name type="common">Arthrobacter simplex</name>
    <dbReference type="NCBI Taxonomy" id="2045"/>
    <lineage>
        <taxon>Bacteria</taxon>
        <taxon>Bacillati</taxon>
        <taxon>Actinomycetota</taxon>
        <taxon>Actinomycetes</taxon>
        <taxon>Propionibacteriales</taxon>
        <taxon>Nocardioidaceae</taxon>
        <taxon>Pimelobacter</taxon>
    </lineage>
</organism>
<comment type="caution">
    <text evidence="3">The sequence shown here is derived from an EMBL/GenBank/DDBJ whole genome shotgun (WGS) entry which is preliminary data.</text>
</comment>
<evidence type="ECO:0000256" key="1">
    <source>
        <dbReference type="SAM" id="MobiDB-lite"/>
    </source>
</evidence>
<dbReference type="Proteomes" id="UP000449906">
    <property type="component" value="Unassembled WGS sequence"/>
</dbReference>
<evidence type="ECO:0000259" key="2">
    <source>
        <dbReference type="Pfam" id="PF05685"/>
    </source>
</evidence>
<dbReference type="AlphaFoldDB" id="A0A7J5DW61"/>